<comment type="caution">
    <text evidence="2">The sequence shown here is derived from an EMBL/GenBank/DDBJ whole genome shotgun (WGS) entry which is preliminary data.</text>
</comment>
<dbReference type="EMBL" id="BSYO01000021">
    <property type="protein sequence ID" value="GMH19898.1"/>
    <property type="molecule type" value="Genomic_DNA"/>
</dbReference>
<accession>A0AAD3SZ03</accession>
<sequence>MPPCRTELPGAIEEVKYKAAGSSSKTSSDARNGDTSPLAHDIASVIGNLRMETDKYLSDVSRPISSLVAVRSADDGADGLCDRLMKPAKLGVCSARCGSMKTT</sequence>
<dbReference type="Proteomes" id="UP001279734">
    <property type="component" value="Unassembled WGS sequence"/>
</dbReference>
<feature type="compositionally biased region" description="Polar residues" evidence="1">
    <location>
        <begin position="21"/>
        <end position="35"/>
    </location>
</feature>
<dbReference type="AlphaFoldDB" id="A0AAD3SZ03"/>
<proteinExistence type="predicted"/>
<evidence type="ECO:0000313" key="2">
    <source>
        <dbReference type="EMBL" id="GMH19898.1"/>
    </source>
</evidence>
<protein>
    <submittedName>
        <fullName evidence="2">Uncharacterized protein</fullName>
    </submittedName>
</protein>
<reference evidence="2" key="1">
    <citation type="submission" date="2023-05" db="EMBL/GenBank/DDBJ databases">
        <title>Nepenthes gracilis genome sequencing.</title>
        <authorList>
            <person name="Fukushima K."/>
        </authorList>
    </citation>
    <scope>NUCLEOTIDE SEQUENCE</scope>
    <source>
        <strain evidence="2">SING2019-196</strain>
    </source>
</reference>
<gene>
    <name evidence="2" type="ORF">Nepgr_021739</name>
</gene>
<evidence type="ECO:0000313" key="3">
    <source>
        <dbReference type="Proteomes" id="UP001279734"/>
    </source>
</evidence>
<evidence type="ECO:0000256" key="1">
    <source>
        <dbReference type="SAM" id="MobiDB-lite"/>
    </source>
</evidence>
<keyword evidence="3" id="KW-1185">Reference proteome</keyword>
<organism evidence="2 3">
    <name type="scientific">Nepenthes gracilis</name>
    <name type="common">Slender pitcher plant</name>
    <dbReference type="NCBI Taxonomy" id="150966"/>
    <lineage>
        <taxon>Eukaryota</taxon>
        <taxon>Viridiplantae</taxon>
        <taxon>Streptophyta</taxon>
        <taxon>Embryophyta</taxon>
        <taxon>Tracheophyta</taxon>
        <taxon>Spermatophyta</taxon>
        <taxon>Magnoliopsida</taxon>
        <taxon>eudicotyledons</taxon>
        <taxon>Gunneridae</taxon>
        <taxon>Pentapetalae</taxon>
        <taxon>Caryophyllales</taxon>
        <taxon>Nepenthaceae</taxon>
        <taxon>Nepenthes</taxon>
    </lineage>
</organism>
<feature type="region of interest" description="Disordered" evidence="1">
    <location>
        <begin position="16"/>
        <end position="37"/>
    </location>
</feature>
<name>A0AAD3SZ03_NEPGR</name>